<proteinExistence type="predicted"/>
<evidence type="ECO:0000256" key="2">
    <source>
        <dbReference type="SAM" id="Phobius"/>
    </source>
</evidence>
<feature type="region of interest" description="Disordered" evidence="1">
    <location>
        <begin position="58"/>
        <end position="83"/>
    </location>
</feature>
<comment type="caution">
    <text evidence="4">The sequence shown here is derived from an EMBL/GenBank/DDBJ whole genome shotgun (WGS) entry which is preliminary data.</text>
</comment>
<keyword evidence="2" id="KW-1133">Transmembrane helix</keyword>
<organism evidence="4 5">
    <name type="scientific">Microbacterium bandirmense</name>
    <dbReference type="NCBI Taxonomy" id="3122050"/>
    <lineage>
        <taxon>Bacteria</taxon>
        <taxon>Bacillati</taxon>
        <taxon>Actinomycetota</taxon>
        <taxon>Actinomycetes</taxon>
        <taxon>Micrococcales</taxon>
        <taxon>Microbacteriaceae</taxon>
        <taxon>Microbacterium</taxon>
    </lineage>
</organism>
<evidence type="ECO:0000313" key="5">
    <source>
        <dbReference type="Proteomes" id="UP001371224"/>
    </source>
</evidence>
<feature type="domain" description="Glycine zipper-like" evidence="3">
    <location>
        <begin position="10"/>
        <end position="51"/>
    </location>
</feature>
<dbReference type="InterPro" id="IPR058598">
    <property type="entry name" value="Gly_zipper-like_dom"/>
</dbReference>
<reference evidence="4 5" key="1">
    <citation type="submission" date="2024-02" db="EMBL/GenBank/DDBJ databases">
        <authorList>
            <person name="Saticioglu I.B."/>
        </authorList>
    </citation>
    <scope>NUCLEOTIDE SEQUENCE [LARGE SCALE GENOMIC DNA]</scope>
    <source>
        <strain evidence="4 5">Mu-80</strain>
    </source>
</reference>
<sequence length="83" mass="8131">MNDQPSGHESSRRLALGAGIAIGMGIGVALGVSLDNMGVGIGVGLAIGIAISAAPELLGRRGRGDDDPEVGDASEGPGDDPRP</sequence>
<name>A0ABU8LBT9_9MICO</name>
<feature type="transmembrane region" description="Helical" evidence="2">
    <location>
        <begin position="38"/>
        <end position="58"/>
    </location>
</feature>
<gene>
    <name evidence="4" type="ORF">WDU99_09820</name>
</gene>
<keyword evidence="2" id="KW-0472">Membrane</keyword>
<keyword evidence="2" id="KW-0812">Transmembrane</keyword>
<dbReference type="Pfam" id="PF26273">
    <property type="entry name" value="Gly_zipper"/>
    <property type="match status" value="1"/>
</dbReference>
<feature type="transmembrane region" description="Helical" evidence="2">
    <location>
        <begin position="14"/>
        <end position="32"/>
    </location>
</feature>
<evidence type="ECO:0000259" key="3">
    <source>
        <dbReference type="Pfam" id="PF26273"/>
    </source>
</evidence>
<keyword evidence="5" id="KW-1185">Reference proteome</keyword>
<dbReference type="RefSeq" id="WP_337332270.1">
    <property type="nucleotide sequence ID" value="NZ_JBBDGM010000007.1"/>
</dbReference>
<evidence type="ECO:0000256" key="1">
    <source>
        <dbReference type="SAM" id="MobiDB-lite"/>
    </source>
</evidence>
<dbReference type="Proteomes" id="UP001371224">
    <property type="component" value="Unassembled WGS sequence"/>
</dbReference>
<dbReference type="EMBL" id="JBBDGM010000007">
    <property type="protein sequence ID" value="MEJ1088613.1"/>
    <property type="molecule type" value="Genomic_DNA"/>
</dbReference>
<accession>A0ABU8LBT9</accession>
<evidence type="ECO:0000313" key="4">
    <source>
        <dbReference type="EMBL" id="MEJ1088613.1"/>
    </source>
</evidence>
<protein>
    <recommendedName>
        <fullName evidence="3">Glycine zipper-like domain-containing protein</fullName>
    </recommendedName>
</protein>